<proteinExistence type="predicted"/>
<gene>
    <name evidence="1" type="ORF">Lpp225_1303</name>
</gene>
<dbReference type="AlphaFoldDB" id="S2NDD9"/>
<dbReference type="AntiFam" id="ANF00266">
    <property type="entry name" value="DNA repeat translations related to WP_020751851.1"/>
</dbReference>
<organism evidence="1 2">
    <name type="scientific">Lacticaseibacillus paracasei subsp. paracasei Lpp225</name>
    <dbReference type="NCBI Taxonomy" id="1256225"/>
    <lineage>
        <taxon>Bacteria</taxon>
        <taxon>Bacillati</taxon>
        <taxon>Bacillota</taxon>
        <taxon>Bacilli</taxon>
        <taxon>Lactobacillales</taxon>
        <taxon>Lactobacillaceae</taxon>
        <taxon>Lacticaseibacillus</taxon>
    </lineage>
</organism>
<dbReference type="PATRIC" id="fig|1256225.3.peg.1364"/>
<comment type="caution">
    <text evidence="1">The sequence shown here is derived from an EMBL/GenBank/DDBJ whole genome shotgun (WGS) entry which is preliminary data.</text>
</comment>
<reference evidence="1 2" key="1">
    <citation type="journal article" date="2013" name="PLoS ONE">
        <title>Lactobacillus paracasei comparative genomics: towards species pan-genome definition and exploitation of diversity.</title>
        <authorList>
            <person name="Smokvina T."/>
            <person name="Wels M."/>
            <person name="Polka J."/>
            <person name="Chervaux C."/>
            <person name="Brisse S."/>
            <person name="Boekhorst J."/>
            <person name="van Hylckama Vlieg J.E."/>
            <person name="Siezen R.J."/>
        </authorList>
    </citation>
    <scope>NUCLEOTIDE SEQUENCE [LARGE SCALE GENOMIC DNA]</scope>
    <source>
        <strain evidence="1 2">Lpp225</strain>
    </source>
</reference>
<dbReference type="Proteomes" id="UP000014270">
    <property type="component" value="Unassembled WGS sequence"/>
</dbReference>
<evidence type="ECO:0000313" key="1">
    <source>
        <dbReference type="EMBL" id="EPC37920.1"/>
    </source>
</evidence>
<protein>
    <submittedName>
        <fullName evidence="1">Uncharacterized protein</fullName>
    </submittedName>
</protein>
<dbReference type="NCBIfam" id="NF040509">
    <property type="entry name" value="Lacto_palin_RPT"/>
    <property type="match status" value="1"/>
</dbReference>
<evidence type="ECO:0000313" key="2">
    <source>
        <dbReference type="Proteomes" id="UP000014270"/>
    </source>
</evidence>
<dbReference type="EMBL" id="ANMM01000009">
    <property type="protein sequence ID" value="EPC37920.1"/>
    <property type="molecule type" value="Genomic_DNA"/>
</dbReference>
<accession>S2NDD9</accession>
<sequence>MCKDLKRNGPSAAITLDAAYTPVSNRVGSRSFFTIVAKSIIFAKFGFINVTVCQVKANKNRSEQKQ</sequence>
<name>S2NDD9_LACPA</name>